<dbReference type="STRING" id="75743.A0A401PP84"/>
<keyword evidence="5" id="KW-0378">Hydrolase</keyword>
<dbReference type="InterPro" id="IPR002156">
    <property type="entry name" value="RNaseH_domain"/>
</dbReference>
<feature type="compositionally biased region" description="Basic and acidic residues" evidence="7">
    <location>
        <begin position="1"/>
        <end position="11"/>
    </location>
</feature>
<proteinExistence type="predicted"/>
<dbReference type="GO" id="GO:0003964">
    <property type="term" value="F:RNA-directed DNA polymerase activity"/>
    <property type="evidence" value="ECO:0007669"/>
    <property type="project" value="UniProtKB-KW"/>
</dbReference>
<evidence type="ECO:0000313" key="10">
    <source>
        <dbReference type="Proteomes" id="UP000288216"/>
    </source>
</evidence>
<dbReference type="InterPro" id="IPR012337">
    <property type="entry name" value="RNaseH-like_sf"/>
</dbReference>
<evidence type="ECO:0000256" key="1">
    <source>
        <dbReference type="ARBA" id="ARBA00022679"/>
    </source>
</evidence>
<keyword evidence="2" id="KW-0548">Nucleotidyltransferase</keyword>
<name>A0A401PP84_SCYTO</name>
<accession>A0A401PP84</accession>
<protein>
    <recommendedName>
        <fullName evidence="8">RNase H type-1 domain-containing protein</fullName>
    </recommendedName>
</protein>
<evidence type="ECO:0000313" key="9">
    <source>
        <dbReference type="EMBL" id="GCB74929.1"/>
    </source>
</evidence>
<feature type="region of interest" description="Disordered" evidence="7">
    <location>
        <begin position="187"/>
        <end position="213"/>
    </location>
</feature>
<dbReference type="PROSITE" id="PS50879">
    <property type="entry name" value="RNASE_H_1"/>
    <property type="match status" value="1"/>
</dbReference>
<dbReference type="AlphaFoldDB" id="A0A401PP84"/>
<feature type="region of interest" description="Disordered" evidence="7">
    <location>
        <begin position="1"/>
        <end position="21"/>
    </location>
</feature>
<evidence type="ECO:0000256" key="6">
    <source>
        <dbReference type="ARBA" id="ARBA00022918"/>
    </source>
</evidence>
<organism evidence="9 10">
    <name type="scientific">Scyliorhinus torazame</name>
    <name type="common">Cloudy catshark</name>
    <name type="synonym">Catulus torazame</name>
    <dbReference type="NCBI Taxonomy" id="75743"/>
    <lineage>
        <taxon>Eukaryota</taxon>
        <taxon>Metazoa</taxon>
        <taxon>Chordata</taxon>
        <taxon>Craniata</taxon>
        <taxon>Vertebrata</taxon>
        <taxon>Chondrichthyes</taxon>
        <taxon>Elasmobranchii</taxon>
        <taxon>Galeomorphii</taxon>
        <taxon>Galeoidea</taxon>
        <taxon>Carcharhiniformes</taxon>
        <taxon>Scyliorhinidae</taxon>
        <taxon>Scyliorhinus</taxon>
    </lineage>
</organism>
<evidence type="ECO:0000256" key="3">
    <source>
        <dbReference type="ARBA" id="ARBA00022722"/>
    </source>
</evidence>
<dbReference type="OMA" id="DYVANSP"/>
<dbReference type="EMBL" id="BFAA01016185">
    <property type="protein sequence ID" value="GCB74929.1"/>
    <property type="molecule type" value="Genomic_DNA"/>
</dbReference>
<sequence length="213" mass="23061">MVQEGTEHNCVEEVDESESGGIAEEPLGDVWELFVDGSRKYHEGVPRTAWAVVNKTGTVLRGSQIPGTWSAQVAELIALTEALRLAAGKRVNIYTDSGYAFGVIHDYMVAWARRGYITSSGGHVQHEQHIQDLVEDARAPAEAAVIKVAAHKKIQTPQQQGNDYADRATKALTEQIPEGPGEVVSAIAAPESDPGSMGRLQATAGEEEKEEWK</sequence>
<dbReference type="Gene3D" id="3.30.420.10">
    <property type="entry name" value="Ribonuclease H-like superfamily/Ribonuclease H"/>
    <property type="match status" value="1"/>
</dbReference>
<dbReference type="PANTHER" id="PTHR41694">
    <property type="entry name" value="ENDOGENOUS RETROVIRUS GROUP K MEMBER POL PROTEIN"/>
    <property type="match status" value="1"/>
</dbReference>
<comment type="caution">
    <text evidence="9">The sequence shown here is derived from an EMBL/GenBank/DDBJ whole genome shotgun (WGS) entry which is preliminary data.</text>
</comment>
<keyword evidence="3" id="KW-0540">Nuclease</keyword>
<reference evidence="9 10" key="1">
    <citation type="journal article" date="2018" name="Nat. Ecol. Evol.">
        <title>Shark genomes provide insights into elasmobranch evolution and the origin of vertebrates.</title>
        <authorList>
            <person name="Hara Y"/>
            <person name="Yamaguchi K"/>
            <person name="Onimaru K"/>
            <person name="Kadota M"/>
            <person name="Koyanagi M"/>
            <person name="Keeley SD"/>
            <person name="Tatsumi K"/>
            <person name="Tanaka K"/>
            <person name="Motone F"/>
            <person name="Kageyama Y"/>
            <person name="Nozu R"/>
            <person name="Adachi N"/>
            <person name="Nishimura O"/>
            <person name="Nakagawa R"/>
            <person name="Tanegashima C"/>
            <person name="Kiyatake I"/>
            <person name="Matsumoto R"/>
            <person name="Murakumo K"/>
            <person name="Nishida K"/>
            <person name="Terakita A"/>
            <person name="Kuratani S"/>
            <person name="Sato K"/>
            <person name="Hyodo S Kuraku.S."/>
        </authorList>
    </citation>
    <scope>NUCLEOTIDE SEQUENCE [LARGE SCALE GENOMIC DNA]</scope>
</reference>
<dbReference type="PANTHER" id="PTHR41694:SF5">
    <property type="entry name" value="RIBONUCLEASE H"/>
    <property type="match status" value="1"/>
</dbReference>
<dbReference type="SUPFAM" id="SSF53098">
    <property type="entry name" value="Ribonuclease H-like"/>
    <property type="match status" value="1"/>
</dbReference>
<feature type="domain" description="RNase H type-1" evidence="8">
    <location>
        <begin position="27"/>
        <end position="174"/>
    </location>
</feature>
<dbReference type="InterPro" id="IPR036397">
    <property type="entry name" value="RNaseH_sf"/>
</dbReference>
<evidence type="ECO:0000256" key="4">
    <source>
        <dbReference type="ARBA" id="ARBA00022759"/>
    </source>
</evidence>
<dbReference type="GO" id="GO:0003676">
    <property type="term" value="F:nucleic acid binding"/>
    <property type="evidence" value="ECO:0007669"/>
    <property type="project" value="InterPro"/>
</dbReference>
<keyword evidence="6" id="KW-0695">RNA-directed DNA polymerase</keyword>
<gene>
    <name evidence="9" type="ORF">scyTo_0020293</name>
</gene>
<dbReference type="Proteomes" id="UP000288216">
    <property type="component" value="Unassembled WGS sequence"/>
</dbReference>
<keyword evidence="10" id="KW-1185">Reference proteome</keyword>
<evidence type="ECO:0000259" key="8">
    <source>
        <dbReference type="PROSITE" id="PS50879"/>
    </source>
</evidence>
<dbReference type="GO" id="GO:0004523">
    <property type="term" value="F:RNA-DNA hybrid ribonuclease activity"/>
    <property type="evidence" value="ECO:0007669"/>
    <property type="project" value="InterPro"/>
</dbReference>
<evidence type="ECO:0000256" key="7">
    <source>
        <dbReference type="SAM" id="MobiDB-lite"/>
    </source>
</evidence>
<keyword evidence="4" id="KW-0255">Endonuclease</keyword>
<keyword evidence="1" id="KW-0808">Transferase</keyword>
<dbReference type="Pfam" id="PF00075">
    <property type="entry name" value="RNase_H"/>
    <property type="match status" value="1"/>
</dbReference>
<evidence type="ECO:0000256" key="5">
    <source>
        <dbReference type="ARBA" id="ARBA00022801"/>
    </source>
</evidence>
<dbReference type="OrthoDB" id="9950135at2759"/>
<evidence type="ECO:0000256" key="2">
    <source>
        <dbReference type="ARBA" id="ARBA00022695"/>
    </source>
</evidence>